<dbReference type="InterPro" id="IPR012910">
    <property type="entry name" value="Plug_dom"/>
</dbReference>
<dbReference type="Pfam" id="PF07715">
    <property type="entry name" value="Plug"/>
    <property type="match status" value="1"/>
</dbReference>
<dbReference type="HOGENOM" id="CLU_016599_1_2_10"/>
<comment type="subcellular location">
    <subcellularLocation>
        <location evidence="1">Cell outer membrane</location>
        <topology evidence="1">Multi-pass membrane protein</topology>
    </subcellularLocation>
</comment>
<dbReference type="STRING" id="742725.HMPREF9450_02000"/>
<evidence type="ECO:0000313" key="11">
    <source>
        <dbReference type="EMBL" id="EHB91951.1"/>
    </source>
</evidence>
<dbReference type="InterPro" id="IPR008969">
    <property type="entry name" value="CarboxyPept-like_regulatory"/>
</dbReference>
<evidence type="ECO:0000259" key="9">
    <source>
        <dbReference type="Pfam" id="PF00593"/>
    </source>
</evidence>
<dbReference type="Gene3D" id="2.40.170.20">
    <property type="entry name" value="TonB-dependent receptor, beta-barrel domain"/>
    <property type="match status" value="1"/>
</dbReference>
<accession>G5H8R4</accession>
<dbReference type="Pfam" id="PF00593">
    <property type="entry name" value="TonB_dep_Rec_b-barrel"/>
    <property type="match status" value="1"/>
</dbReference>
<comment type="similarity">
    <text evidence="8">Belongs to the TonB-dependent receptor family.</text>
</comment>
<evidence type="ECO:0000256" key="5">
    <source>
        <dbReference type="ARBA" id="ARBA00023077"/>
    </source>
</evidence>
<keyword evidence="2" id="KW-0813">Transport</keyword>
<dbReference type="Gene3D" id="2.170.130.10">
    <property type="entry name" value="TonB-dependent receptor, plug domain"/>
    <property type="match status" value="1"/>
</dbReference>
<dbReference type="InterPro" id="IPR039426">
    <property type="entry name" value="TonB-dep_rcpt-like"/>
</dbReference>
<evidence type="ECO:0000256" key="4">
    <source>
        <dbReference type="ARBA" id="ARBA00022692"/>
    </source>
</evidence>
<evidence type="ECO:0008006" key="13">
    <source>
        <dbReference type="Google" id="ProtNLM"/>
    </source>
</evidence>
<evidence type="ECO:0000313" key="12">
    <source>
        <dbReference type="Proteomes" id="UP000006008"/>
    </source>
</evidence>
<keyword evidence="7" id="KW-0998">Cell outer membrane</keyword>
<dbReference type="RefSeq" id="WP_009134806.1">
    <property type="nucleotide sequence ID" value="NZ_CP102250.1"/>
</dbReference>
<evidence type="ECO:0000256" key="1">
    <source>
        <dbReference type="ARBA" id="ARBA00004571"/>
    </source>
</evidence>
<feature type="domain" description="TonB-dependent receptor-like beta-barrel" evidence="9">
    <location>
        <begin position="357"/>
        <end position="758"/>
    </location>
</feature>
<evidence type="ECO:0000256" key="8">
    <source>
        <dbReference type="RuleBase" id="RU003357"/>
    </source>
</evidence>
<keyword evidence="12" id="KW-1185">Reference proteome</keyword>
<dbReference type="GO" id="GO:0015344">
    <property type="term" value="F:siderophore uptake transmembrane transporter activity"/>
    <property type="evidence" value="ECO:0007669"/>
    <property type="project" value="TreeGrafter"/>
</dbReference>
<dbReference type="GeneID" id="92814975"/>
<dbReference type="Pfam" id="PF13620">
    <property type="entry name" value="CarboxypepD_reg"/>
    <property type="match status" value="1"/>
</dbReference>
<dbReference type="eggNOG" id="COG4771">
    <property type="taxonomic scope" value="Bacteria"/>
</dbReference>
<comment type="caution">
    <text evidence="11">The sequence shown here is derived from an EMBL/GenBank/DDBJ whole genome shotgun (WGS) entry which is preliminary data.</text>
</comment>
<evidence type="ECO:0000256" key="3">
    <source>
        <dbReference type="ARBA" id="ARBA00022452"/>
    </source>
</evidence>
<dbReference type="Gene3D" id="2.60.40.1120">
    <property type="entry name" value="Carboxypeptidase-like, regulatory domain"/>
    <property type="match status" value="1"/>
</dbReference>
<reference evidence="11 12" key="1">
    <citation type="submission" date="2011-08" db="EMBL/GenBank/DDBJ databases">
        <title>The Genome Sequence of Alistipes indistinctus YIT 12060.</title>
        <authorList>
            <consortium name="The Broad Institute Genome Sequencing Platform"/>
            <person name="Earl A."/>
            <person name="Ward D."/>
            <person name="Feldgarden M."/>
            <person name="Gevers D."/>
            <person name="Morotomi M."/>
            <person name="Young S.K."/>
            <person name="Zeng Q."/>
            <person name="Gargeya S."/>
            <person name="Fitzgerald M."/>
            <person name="Haas B."/>
            <person name="Abouelleil A."/>
            <person name="Alvarado L."/>
            <person name="Arachchi H.M."/>
            <person name="Berlin A."/>
            <person name="Brown A."/>
            <person name="Chapman S.B."/>
            <person name="Chen Z."/>
            <person name="Dunbar C."/>
            <person name="Freedman E."/>
            <person name="Gearin G."/>
            <person name="Gellesch M."/>
            <person name="Goldberg J."/>
            <person name="Griggs A."/>
            <person name="Gujja S."/>
            <person name="Heiman D."/>
            <person name="Howarth C."/>
            <person name="Larson L."/>
            <person name="Lui A."/>
            <person name="MacDonald P.J.P."/>
            <person name="Montmayeur A."/>
            <person name="Murphy C."/>
            <person name="Neiman D."/>
            <person name="Pearson M."/>
            <person name="Priest M."/>
            <person name="Roberts A."/>
            <person name="Saif S."/>
            <person name="Shea T."/>
            <person name="Shenoy N."/>
            <person name="Sisk P."/>
            <person name="Stolte C."/>
            <person name="Sykes S."/>
            <person name="Wortman J."/>
            <person name="Nusbaum C."/>
            <person name="Birren B."/>
        </authorList>
    </citation>
    <scope>NUCLEOTIDE SEQUENCE [LARGE SCALE GENOMIC DNA]</scope>
    <source>
        <strain evidence="11 12">YIT 12060</strain>
    </source>
</reference>
<sequence length="812" mass="90774">MMGLWKYYWMLLLAVPIAGYSQAVRPVSSGIVRGEVKDKNSGLPLTGALVLVVNDTLRQQTGTDGRYEIKGVPTGYNTLYVDAEGYSGVLTESFLVTTSAPTLVNVELEKRMVTVGEVVVSASPFRPTTESPVSMRRIGTEEIDLTPGANRDISKVVQSAPGVLSVPTANRNDVLVRGGGANENRYYLDGIEIPVLNHFAVQGGSGGNASLVNPELLKSVNFYTGAFPAQFSNGLSSVMDMQMRSGNPDRFHGKLILGASDVGLNVDTPISSNGKTTLTGSFRRSYLQMLFKVLKLPFLPTYNDYQFKVNSKLSDRDELYVIGLGSFDKNRLNLSMKDPEEDRKYILGYLPENNQISYVFGAGYLHSFTGGRLQVTASRDYLKNQLCKYENNDEALPKTLDIDSREGNYRVRAAVSLWDLNGFRLQAGVGGGTGSYRNETFRQVYTAEGSQEDRSSSRFTVGRYEFFATLSRDFFRERLSVLAGLRADGMTYSDLTSNPFRQLSPRVSLSYKLFRKWRLSASVARYHQEPSYTTMGYNGNLIPGYNQKEGLRYMAVNQYIAGVNFSPTPQSDFKLEGFYKQYSRLPVSLLDSLPVSTGDFADYIVGDVPAKSVGKGRAYGGEFSYRNLNLYNTVVNLAYTFFVSQVNKMDGELRPTSHYLSSSWNVGHIFNVSAIHKFGANWTVGAKWYLSGGVPYTPYDETLSSFTSAWDARRRPYPDNTRYNGMKMPVYHQLDLRIDKVWYFNKWRLGFYLDIQNLYNYKAAGQEILMPEIGADGQYVPDPNKPGYYKMQHIAHDIGGTILPTLGITIEM</sequence>
<keyword evidence="4" id="KW-0812">Transmembrane</keyword>
<dbReference type="GO" id="GO:0009279">
    <property type="term" value="C:cell outer membrane"/>
    <property type="evidence" value="ECO:0007669"/>
    <property type="project" value="UniProtKB-SubCell"/>
</dbReference>
<keyword evidence="3" id="KW-1134">Transmembrane beta strand</keyword>
<dbReference type="InterPro" id="IPR000531">
    <property type="entry name" value="Beta-barrel_TonB"/>
</dbReference>
<evidence type="ECO:0000256" key="7">
    <source>
        <dbReference type="ARBA" id="ARBA00023237"/>
    </source>
</evidence>
<dbReference type="SUPFAM" id="SSF56935">
    <property type="entry name" value="Porins"/>
    <property type="match status" value="1"/>
</dbReference>
<dbReference type="PATRIC" id="fig|742725.3.peg.2095"/>
<dbReference type="InterPro" id="IPR036942">
    <property type="entry name" value="Beta-barrel_TonB_sf"/>
</dbReference>
<dbReference type="PANTHER" id="PTHR30069">
    <property type="entry name" value="TONB-DEPENDENT OUTER MEMBRANE RECEPTOR"/>
    <property type="match status" value="1"/>
</dbReference>
<dbReference type="AlphaFoldDB" id="G5H8R4"/>
<dbReference type="InterPro" id="IPR037066">
    <property type="entry name" value="Plug_dom_sf"/>
</dbReference>
<evidence type="ECO:0000259" key="10">
    <source>
        <dbReference type="Pfam" id="PF07715"/>
    </source>
</evidence>
<protein>
    <recommendedName>
        <fullName evidence="13">TonB-dependent receptor plug domain-containing protein</fullName>
    </recommendedName>
</protein>
<keyword evidence="5 8" id="KW-0798">TonB box</keyword>
<dbReference type="PANTHER" id="PTHR30069:SF57">
    <property type="entry name" value="TONB-DEPENDENT RECEPTOR"/>
    <property type="match status" value="1"/>
</dbReference>
<dbReference type="GO" id="GO:0044718">
    <property type="term" value="P:siderophore transmembrane transport"/>
    <property type="evidence" value="ECO:0007669"/>
    <property type="project" value="TreeGrafter"/>
</dbReference>
<proteinExistence type="inferred from homology"/>
<evidence type="ECO:0000256" key="2">
    <source>
        <dbReference type="ARBA" id="ARBA00022448"/>
    </source>
</evidence>
<evidence type="ECO:0000256" key="6">
    <source>
        <dbReference type="ARBA" id="ARBA00023136"/>
    </source>
</evidence>
<dbReference type="SUPFAM" id="SSF49464">
    <property type="entry name" value="Carboxypeptidase regulatory domain-like"/>
    <property type="match status" value="1"/>
</dbReference>
<keyword evidence="6 8" id="KW-0472">Membrane</keyword>
<organism evidence="11 12">
    <name type="scientific">Alistipes indistinctus YIT 12060</name>
    <dbReference type="NCBI Taxonomy" id="742725"/>
    <lineage>
        <taxon>Bacteria</taxon>
        <taxon>Pseudomonadati</taxon>
        <taxon>Bacteroidota</taxon>
        <taxon>Bacteroidia</taxon>
        <taxon>Bacteroidales</taxon>
        <taxon>Rikenellaceae</taxon>
        <taxon>Alistipes</taxon>
    </lineage>
</organism>
<feature type="domain" description="TonB-dependent receptor plug" evidence="10">
    <location>
        <begin position="129"/>
        <end position="234"/>
    </location>
</feature>
<dbReference type="Proteomes" id="UP000006008">
    <property type="component" value="Unassembled WGS sequence"/>
</dbReference>
<name>G5H8R4_9BACT</name>
<dbReference type="EMBL" id="ADLD01000013">
    <property type="protein sequence ID" value="EHB91951.1"/>
    <property type="molecule type" value="Genomic_DNA"/>
</dbReference>
<gene>
    <name evidence="11" type="ORF">HMPREF9450_02000</name>
</gene>
<dbReference type="OrthoDB" id="9804995at2"/>